<sequence>MDEDCRKIVAAAASWRKLDVLINNTGITKQALPNHNFDGFSAEDFQRI</sequence>
<name>A0A7Y4GYX9_9BRAD</name>
<keyword evidence="2" id="KW-1185">Reference proteome</keyword>
<dbReference type="Gene3D" id="3.40.50.720">
    <property type="entry name" value="NAD(P)-binding Rossmann-like Domain"/>
    <property type="match status" value="1"/>
</dbReference>
<accession>A0A7Y4GYX9</accession>
<reference evidence="1 2" key="1">
    <citation type="submission" date="2020-03" db="EMBL/GenBank/DDBJ databases">
        <title>Bradyrhizobium diversity isolated from nodules of Indigofera sp.</title>
        <authorList>
            <person name="Klepa M."/>
            <person name="Helene L."/>
            <person name="Hungria M."/>
        </authorList>
    </citation>
    <scope>NUCLEOTIDE SEQUENCE [LARGE SCALE GENOMIC DNA]</scope>
    <source>
        <strain evidence="1 2">WSM 1791</strain>
    </source>
</reference>
<dbReference type="AlphaFoldDB" id="A0A7Y4GYX9"/>
<evidence type="ECO:0000313" key="2">
    <source>
        <dbReference type="Proteomes" id="UP000544122"/>
    </source>
</evidence>
<evidence type="ECO:0000313" key="1">
    <source>
        <dbReference type="EMBL" id="NOJ44560.1"/>
    </source>
</evidence>
<comment type="caution">
    <text evidence="1">The sequence shown here is derived from an EMBL/GenBank/DDBJ whole genome shotgun (WGS) entry which is preliminary data.</text>
</comment>
<proteinExistence type="predicted"/>
<organism evidence="1 2">
    <name type="scientific">Bradyrhizobium australiense</name>
    <dbReference type="NCBI Taxonomy" id="2721161"/>
    <lineage>
        <taxon>Bacteria</taxon>
        <taxon>Pseudomonadati</taxon>
        <taxon>Pseudomonadota</taxon>
        <taxon>Alphaproteobacteria</taxon>
        <taxon>Hyphomicrobiales</taxon>
        <taxon>Nitrobacteraceae</taxon>
        <taxon>Bradyrhizobium</taxon>
    </lineage>
</organism>
<protein>
    <submittedName>
        <fullName evidence="1">SDR family oxidoreductase</fullName>
    </submittedName>
</protein>
<dbReference type="EMBL" id="JAAVLX010000018">
    <property type="protein sequence ID" value="NOJ44560.1"/>
    <property type="molecule type" value="Genomic_DNA"/>
</dbReference>
<dbReference type="RefSeq" id="WP_171583739.1">
    <property type="nucleotide sequence ID" value="NZ_JAAVLX010000018.1"/>
</dbReference>
<gene>
    <name evidence="1" type="ORF">HCN58_34410</name>
</gene>
<dbReference type="Proteomes" id="UP000544122">
    <property type="component" value="Unassembled WGS sequence"/>
</dbReference>